<keyword evidence="6 13" id="KW-0732">Signal</keyword>
<gene>
    <name evidence="17" type="ORF">BDV37DRAFT_295471</name>
</gene>
<dbReference type="GO" id="GO:0005507">
    <property type="term" value="F:copper ion binding"/>
    <property type="evidence" value="ECO:0007669"/>
    <property type="project" value="InterPro"/>
</dbReference>
<keyword evidence="5" id="KW-0479">Metal-binding</keyword>
<feature type="domain" description="Plastocyanin-like" evidence="16">
    <location>
        <begin position="111"/>
        <end position="225"/>
    </location>
</feature>
<dbReference type="FunFam" id="2.60.40.420:FF:000038">
    <property type="entry name" value="Extracellular dihydrogeodin oxidase/laccase"/>
    <property type="match status" value="1"/>
</dbReference>
<dbReference type="InterPro" id="IPR045087">
    <property type="entry name" value="Cu-oxidase_fam"/>
</dbReference>
<dbReference type="SUPFAM" id="SSF49503">
    <property type="entry name" value="Cupredoxins"/>
    <property type="match status" value="3"/>
</dbReference>
<accession>A0A5N7D8M7</accession>
<evidence type="ECO:0000256" key="13">
    <source>
        <dbReference type="SAM" id="SignalP"/>
    </source>
</evidence>
<evidence type="ECO:0000259" key="14">
    <source>
        <dbReference type="Pfam" id="PF00394"/>
    </source>
</evidence>
<evidence type="ECO:0000259" key="15">
    <source>
        <dbReference type="Pfam" id="PF07731"/>
    </source>
</evidence>
<proteinExistence type="inferred from homology"/>
<dbReference type="EMBL" id="ML736789">
    <property type="protein sequence ID" value="KAE8402323.1"/>
    <property type="molecule type" value="Genomic_DNA"/>
</dbReference>
<keyword evidence="11" id="KW-0325">Glycoprotein</keyword>
<keyword evidence="12" id="KW-0439">Lignin degradation</keyword>
<evidence type="ECO:0000256" key="3">
    <source>
        <dbReference type="ARBA" id="ARBA00010609"/>
    </source>
</evidence>
<evidence type="ECO:0000313" key="17">
    <source>
        <dbReference type="EMBL" id="KAE8402323.1"/>
    </source>
</evidence>
<dbReference type="CDD" id="cd13880">
    <property type="entry name" value="CuRO_2_MaLCC_like"/>
    <property type="match status" value="1"/>
</dbReference>
<keyword evidence="7" id="KW-0677">Repeat</keyword>
<dbReference type="EC" id="1.10.3.2" evidence="4"/>
<feature type="signal peptide" evidence="13">
    <location>
        <begin position="1"/>
        <end position="17"/>
    </location>
</feature>
<evidence type="ECO:0000256" key="5">
    <source>
        <dbReference type="ARBA" id="ARBA00022723"/>
    </source>
</evidence>
<comment type="catalytic activity">
    <reaction evidence="1">
        <text>4 hydroquinone + O2 = 4 benzosemiquinone + 2 H2O</text>
        <dbReference type="Rhea" id="RHEA:11276"/>
        <dbReference type="ChEBI" id="CHEBI:15377"/>
        <dbReference type="ChEBI" id="CHEBI:15379"/>
        <dbReference type="ChEBI" id="CHEBI:17594"/>
        <dbReference type="ChEBI" id="CHEBI:17977"/>
        <dbReference type="EC" id="1.10.3.2"/>
    </reaction>
</comment>
<keyword evidence="8" id="KW-0560">Oxidoreductase</keyword>
<evidence type="ECO:0000256" key="1">
    <source>
        <dbReference type="ARBA" id="ARBA00000349"/>
    </source>
</evidence>
<dbReference type="InterPro" id="IPR001117">
    <property type="entry name" value="Cu-oxidase_2nd"/>
</dbReference>
<dbReference type="FunFam" id="2.60.40.420:FF:000046">
    <property type="entry name" value="Multicopper oxidase"/>
    <property type="match status" value="1"/>
</dbReference>
<dbReference type="InterPro" id="IPR008972">
    <property type="entry name" value="Cupredoxin"/>
</dbReference>
<evidence type="ECO:0000256" key="9">
    <source>
        <dbReference type="ARBA" id="ARBA00023008"/>
    </source>
</evidence>
<dbReference type="Pfam" id="PF07732">
    <property type="entry name" value="Cu-oxidase_3"/>
    <property type="match status" value="1"/>
</dbReference>
<organism evidence="17 18">
    <name type="scientific">Aspergillus pseudonomiae</name>
    <dbReference type="NCBI Taxonomy" id="1506151"/>
    <lineage>
        <taxon>Eukaryota</taxon>
        <taxon>Fungi</taxon>
        <taxon>Dikarya</taxon>
        <taxon>Ascomycota</taxon>
        <taxon>Pezizomycotina</taxon>
        <taxon>Eurotiomycetes</taxon>
        <taxon>Eurotiomycetidae</taxon>
        <taxon>Eurotiales</taxon>
        <taxon>Aspergillaceae</taxon>
        <taxon>Aspergillus</taxon>
        <taxon>Aspergillus subgen. Circumdati</taxon>
    </lineage>
</organism>
<dbReference type="FunFam" id="2.60.40.420:FF:000021">
    <property type="entry name" value="Extracellular dihydrogeodin oxidase/laccase"/>
    <property type="match status" value="1"/>
</dbReference>
<dbReference type="InterPro" id="IPR011706">
    <property type="entry name" value="Cu-oxidase_C"/>
</dbReference>
<feature type="chain" id="PRO_5025001491" description="laccase" evidence="13">
    <location>
        <begin position="18"/>
        <end position="605"/>
    </location>
</feature>
<reference evidence="17 18" key="1">
    <citation type="submission" date="2019-04" db="EMBL/GenBank/DDBJ databases">
        <authorList>
            <consortium name="DOE Joint Genome Institute"/>
            <person name="Mondo S."/>
            <person name="Kjaerbolling I."/>
            <person name="Vesth T."/>
            <person name="Frisvad J.C."/>
            <person name="Nybo J.L."/>
            <person name="Theobald S."/>
            <person name="Kildgaard S."/>
            <person name="Isbrandt T."/>
            <person name="Kuo A."/>
            <person name="Sato A."/>
            <person name="Lyhne E.K."/>
            <person name="Kogle M.E."/>
            <person name="Wiebenga A."/>
            <person name="Kun R.S."/>
            <person name="Lubbers R.J."/>
            <person name="Makela M.R."/>
            <person name="Barry K."/>
            <person name="Chovatia M."/>
            <person name="Clum A."/>
            <person name="Daum C."/>
            <person name="Haridas S."/>
            <person name="He G."/>
            <person name="LaButti K."/>
            <person name="Lipzen A."/>
            <person name="Riley R."/>
            <person name="Salamov A."/>
            <person name="Simmons B.A."/>
            <person name="Magnuson J.K."/>
            <person name="Henrissat B."/>
            <person name="Mortensen U.H."/>
            <person name="Larsen T.O."/>
            <person name="Devries R.P."/>
            <person name="Grigoriev I.V."/>
            <person name="Machida M."/>
            <person name="Baker S.E."/>
            <person name="Andersen M.R."/>
            <person name="Cantor M.N."/>
            <person name="Hua S.X."/>
        </authorList>
    </citation>
    <scope>NUCLEOTIDE SEQUENCE [LARGE SCALE GENOMIC DNA]</scope>
    <source>
        <strain evidence="17 18">CBS 119388</strain>
    </source>
</reference>
<comment type="similarity">
    <text evidence="3">Belongs to the multicopper oxidase family.</text>
</comment>
<evidence type="ECO:0000256" key="11">
    <source>
        <dbReference type="ARBA" id="ARBA00023180"/>
    </source>
</evidence>
<dbReference type="Pfam" id="PF00394">
    <property type="entry name" value="Cu-oxidase"/>
    <property type="match status" value="1"/>
</dbReference>
<dbReference type="GeneID" id="43674588"/>
<keyword evidence="18" id="KW-1185">Reference proteome</keyword>
<evidence type="ECO:0000256" key="4">
    <source>
        <dbReference type="ARBA" id="ARBA00012297"/>
    </source>
</evidence>
<evidence type="ECO:0000313" key="18">
    <source>
        <dbReference type="Proteomes" id="UP000325579"/>
    </source>
</evidence>
<dbReference type="Gene3D" id="2.60.40.420">
    <property type="entry name" value="Cupredoxins - blue copper proteins"/>
    <property type="match status" value="3"/>
</dbReference>
<dbReference type="InterPro" id="IPR011707">
    <property type="entry name" value="Cu-oxidase-like_N"/>
</dbReference>
<name>A0A5N7D8M7_9EURO</name>
<dbReference type="OrthoDB" id="2121828at2759"/>
<evidence type="ECO:0000256" key="7">
    <source>
        <dbReference type="ARBA" id="ARBA00022737"/>
    </source>
</evidence>
<dbReference type="GO" id="GO:0046274">
    <property type="term" value="P:lignin catabolic process"/>
    <property type="evidence" value="ECO:0007669"/>
    <property type="project" value="UniProtKB-KW"/>
</dbReference>
<evidence type="ECO:0000256" key="8">
    <source>
        <dbReference type="ARBA" id="ARBA00023002"/>
    </source>
</evidence>
<dbReference type="CDD" id="cd13854">
    <property type="entry name" value="CuRO_1_MaLCC_like"/>
    <property type="match status" value="1"/>
</dbReference>
<dbReference type="Pfam" id="PF07731">
    <property type="entry name" value="Cu-oxidase_2"/>
    <property type="match status" value="1"/>
</dbReference>
<dbReference type="GO" id="GO:0052716">
    <property type="term" value="F:hydroquinone:oxygen oxidoreductase activity"/>
    <property type="evidence" value="ECO:0007669"/>
    <property type="project" value="UniProtKB-EC"/>
</dbReference>
<feature type="domain" description="Plastocyanin-like" evidence="15">
    <location>
        <begin position="451"/>
        <end position="571"/>
    </location>
</feature>
<evidence type="ECO:0000256" key="6">
    <source>
        <dbReference type="ARBA" id="ARBA00022729"/>
    </source>
</evidence>
<dbReference type="PANTHER" id="PTHR11709:SF502">
    <property type="entry name" value="MULTICOPPER OXIDASE"/>
    <property type="match status" value="1"/>
</dbReference>
<comment type="cofactor">
    <cofactor evidence="2">
        <name>Cu cation</name>
        <dbReference type="ChEBI" id="CHEBI:23378"/>
    </cofactor>
</comment>
<dbReference type="Proteomes" id="UP000325579">
    <property type="component" value="Unassembled WGS sequence"/>
</dbReference>
<dbReference type="RefSeq" id="XP_031939642.1">
    <property type="nucleotide sequence ID" value="XM_032089897.1"/>
</dbReference>
<keyword evidence="9" id="KW-0186">Copper</keyword>
<dbReference type="PANTHER" id="PTHR11709">
    <property type="entry name" value="MULTI-COPPER OXIDASE"/>
    <property type="match status" value="1"/>
</dbReference>
<dbReference type="AlphaFoldDB" id="A0A5N7D8M7"/>
<dbReference type="CDD" id="cd13901">
    <property type="entry name" value="CuRO_3_MaLCC_like"/>
    <property type="match status" value="1"/>
</dbReference>
<protein>
    <recommendedName>
        <fullName evidence="4">laccase</fullName>
        <ecNumber evidence="4">1.10.3.2</ecNumber>
    </recommendedName>
</protein>
<evidence type="ECO:0000259" key="16">
    <source>
        <dbReference type="Pfam" id="PF07732"/>
    </source>
</evidence>
<feature type="domain" description="Plastocyanin-like" evidence="14">
    <location>
        <begin position="236"/>
        <end position="384"/>
    </location>
</feature>
<evidence type="ECO:0000256" key="12">
    <source>
        <dbReference type="ARBA" id="ARBA00023185"/>
    </source>
</evidence>
<evidence type="ECO:0000256" key="10">
    <source>
        <dbReference type="ARBA" id="ARBA00023157"/>
    </source>
</evidence>
<keyword evidence="10" id="KW-1015">Disulfide bond</keyword>
<evidence type="ECO:0000256" key="2">
    <source>
        <dbReference type="ARBA" id="ARBA00001935"/>
    </source>
</evidence>
<sequence>MMLVSFLLLAYALCGTAIFLQPNHNNKRGLSISDASRTLNTARYHNKWQAKRASNSTGTSTSSIALPSGTPCAGNLPEDRSKWCEYDIDTDWSEVVPDTGVTREYWLDIDEIAAAPDGYLRTVMAINGSIPGPTIYADWGDYVVVHVTNHLHEAKNGTSIHWHGMWQRGTNEHDGVVSITQCPIAPGSSMTYRWRAEQYGSSWYHSHIGLQAWNGVFGGIVINGPATANYDEDAGVMILSDWTHDTADEMYQFAQVCGPPQLDNGLINGTNVLDTGNHTDGSRLKLQVTEGKSYRLRLVNAALDTTFEFMIDNHKMTIIAMDLVPIEPYTTYSLTIGMGQRYDVIITANQASVADSFWIRAIPLHACSENARGNNIRGVLHYGETPSIPETLPYIYLDETCYDLPASVLVPHVPKSVPAPDLQEMVDADTRRNAKGLFRWYLNSTTMEILWEDPTLLQIRNGSSAFPNSSAVISLPKADQWFYMDIETRIPVDHPIHLHGHDFFILSQGQGAWDGSSRTENPPRRDTAMLPANGHLVLAFQTDNPGAWLMHCHIGWHTTEGFALQFLERSDEVIGDIDYDLLQDTCDSWVTYDELYGIDQEDSGV</sequence>